<dbReference type="PANTHER" id="PTHR30388:SF6">
    <property type="entry name" value="XANTHINE DEHYDROGENASE SUBUNIT A-RELATED"/>
    <property type="match status" value="1"/>
</dbReference>
<protein>
    <submittedName>
        <fullName evidence="2">XdhC family protein</fullName>
    </submittedName>
</protein>
<name>A0ABW2U9G1_9BACT</name>
<keyword evidence="3" id="KW-1185">Reference proteome</keyword>
<gene>
    <name evidence="2" type="ORF">ACFQT0_24240</name>
</gene>
<comment type="caution">
    <text evidence="2">The sequence shown here is derived from an EMBL/GenBank/DDBJ whole genome shotgun (WGS) entry which is preliminary data.</text>
</comment>
<dbReference type="Pfam" id="PF13478">
    <property type="entry name" value="XdhC_C"/>
    <property type="match status" value="1"/>
</dbReference>
<proteinExistence type="predicted"/>
<dbReference type="InterPro" id="IPR027051">
    <property type="entry name" value="XdhC_Rossmann_dom"/>
</dbReference>
<accession>A0ABW2U9G1</accession>
<dbReference type="RefSeq" id="WP_380205599.1">
    <property type="nucleotide sequence ID" value="NZ_JBHTEK010000001.1"/>
</dbReference>
<dbReference type="EMBL" id="JBHTEK010000001">
    <property type="protein sequence ID" value="MFC7670133.1"/>
    <property type="molecule type" value="Genomic_DNA"/>
</dbReference>
<dbReference type="InterPro" id="IPR052698">
    <property type="entry name" value="MoCofactor_Util/Proc"/>
</dbReference>
<dbReference type="PANTHER" id="PTHR30388">
    <property type="entry name" value="ALDEHYDE OXIDOREDUCTASE MOLYBDENUM COFACTOR ASSEMBLY PROTEIN"/>
    <property type="match status" value="1"/>
</dbReference>
<evidence type="ECO:0000313" key="2">
    <source>
        <dbReference type="EMBL" id="MFC7670133.1"/>
    </source>
</evidence>
<sequence length="67" mass="7521">MGLPYRYLGVMGSAVKVAELRRRCLKMGFQKRQSRSLRGPIGLPINSQTPEEIAISIAAELIQARHR</sequence>
<evidence type="ECO:0000259" key="1">
    <source>
        <dbReference type="Pfam" id="PF13478"/>
    </source>
</evidence>
<dbReference type="Proteomes" id="UP001596513">
    <property type="component" value="Unassembled WGS sequence"/>
</dbReference>
<reference evidence="3" key="1">
    <citation type="journal article" date="2019" name="Int. J. Syst. Evol. Microbiol.">
        <title>The Global Catalogue of Microorganisms (GCM) 10K type strain sequencing project: providing services to taxonomists for standard genome sequencing and annotation.</title>
        <authorList>
            <consortium name="The Broad Institute Genomics Platform"/>
            <consortium name="The Broad Institute Genome Sequencing Center for Infectious Disease"/>
            <person name="Wu L."/>
            <person name="Ma J."/>
        </authorList>
    </citation>
    <scope>NUCLEOTIDE SEQUENCE [LARGE SCALE GENOMIC DNA]</scope>
    <source>
        <strain evidence="3">JCM 19635</strain>
    </source>
</reference>
<dbReference type="Gene3D" id="3.40.50.720">
    <property type="entry name" value="NAD(P)-binding Rossmann-like Domain"/>
    <property type="match status" value="1"/>
</dbReference>
<evidence type="ECO:0000313" key="3">
    <source>
        <dbReference type="Proteomes" id="UP001596513"/>
    </source>
</evidence>
<organism evidence="2 3">
    <name type="scientific">Hymenobacter humi</name>
    <dbReference type="NCBI Taxonomy" id="1411620"/>
    <lineage>
        <taxon>Bacteria</taxon>
        <taxon>Pseudomonadati</taxon>
        <taxon>Bacteroidota</taxon>
        <taxon>Cytophagia</taxon>
        <taxon>Cytophagales</taxon>
        <taxon>Hymenobacteraceae</taxon>
        <taxon>Hymenobacter</taxon>
    </lineage>
</organism>
<feature type="domain" description="XdhC Rossmann" evidence="1">
    <location>
        <begin position="5"/>
        <end position="61"/>
    </location>
</feature>